<protein>
    <recommendedName>
        <fullName evidence="2">Peptidase M12B domain-containing protein</fullName>
    </recommendedName>
</protein>
<evidence type="ECO:0000256" key="1">
    <source>
        <dbReference type="SAM" id="SignalP"/>
    </source>
</evidence>
<dbReference type="InterPro" id="IPR001590">
    <property type="entry name" value="Peptidase_M12B"/>
</dbReference>
<name>A0A3P1BSF1_9BACT</name>
<feature type="chain" id="PRO_5018150845" description="Peptidase M12B domain-containing protein" evidence="1">
    <location>
        <begin position="23"/>
        <end position="337"/>
    </location>
</feature>
<dbReference type="GO" id="GO:0006508">
    <property type="term" value="P:proteolysis"/>
    <property type="evidence" value="ECO:0007669"/>
    <property type="project" value="InterPro"/>
</dbReference>
<keyword evidence="1" id="KW-0732">Signal</keyword>
<evidence type="ECO:0000313" key="3">
    <source>
        <dbReference type="EMBL" id="RRB04030.1"/>
    </source>
</evidence>
<dbReference type="OrthoDB" id="1522095at2"/>
<keyword evidence="4" id="KW-1185">Reference proteome</keyword>
<dbReference type="Pfam" id="PF13688">
    <property type="entry name" value="Reprolysin_5"/>
    <property type="match status" value="1"/>
</dbReference>
<gene>
    <name evidence="3" type="ORF">EHT25_10910</name>
</gene>
<dbReference type="AlphaFoldDB" id="A0A3P1BSF1"/>
<dbReference type="EMBL" id="RQJO01000008">
    <property type="protein sequence ID" value="RRB04030.1"/>
    <property type="molecule type" value="Genomic_DNA"/>
</dbReference>
<dbReference type="InterPro" id="IPR024079">
    <property type="entry name" value="MetalloPept_cat_dom_sf"/>
</dbReference>
<dbReference type="Gene3D" id="3.40.390.10">
    <property type="entry name" value="Collagenase (Catalytic Domain)"/>
    <property type="match status" value="1"/>
</dbReference>
<organism evidence="3 4">
    <name type="scientific">Larkinella rosea</name>
    <dbReference type="NCBI Taxonomy" id="2025312"/>
    <lineage>
        <taxon>Bacteria</taxon>
        <taxon>Pseudomonadati</taxon>
        <taxon>Bacteroidota</taxon>
        <taxon>Cytophagia</taxon>
        <taxon>Cytophagales</taxon>
        <taxon>Spirosomataceae</taxon>
        <taxon>Larkinella</taxon>
    </lineage>
</organism>
<reference evidence="3 4" key="1">
    <citation type="submission" date="2018-11" db="EMBL/GenBank/DDBJ databases">
        <authorList>
            <person name="Zhou Z."/>
            <person name="Wang G."/>
        </authorList>
    </citation>
    <scope>NUCLEOTIDE SEQUENCE [LARGE SCALE GENOMIC DNA]</scope>
    <source>
        <strain evidence="3 4">KCTC52004</strain>
    </source>
</reference>
<evidence type="ECO:0000259" key="2">
    <source>
        <dbReference type="PROSITE" id="PS50215"/>
    </source>
</evidence>
<proteinExistence type="predicted"/>
<feature type="signal peptide" evidence="1">
    <location>
        <begin position="1"/>
        <end position="22"/>
    </location>
</feature>
<accession>A0A3P1BSF1</accession>
<comment type="caution">
    <text evidence="3">The sequence shown here is derived from an EMBL/GenBank/DDBJ whole genome shotgun (WGS) entry which is preliminary data.</text>
</comment>
<dbReference type="GO" id="GO:0004222">
    <property type="term" value="F:metalloendopeptidase activity"/>
    <property type="evidence" value="ECO:0007669"/>
    <property type="project" value="InterPro"/>
</dbReference>
<sequence>MNDRSKLLLALSFFIFSHCVQAQTGPVCGVNTQNLPDTIVRMMGQAKQLLANQQARKAATPRNICRIAVDIDSETYLQFDKDTNQIRGYVLKQIEAVSQVYEREINTQLVVVRIHIWKDAASDPYKGESDLYKLFATLINVWGKGFQEIKYDKVSYLYTKVVTGAGGLGSLGGTYSAAPLKYLKTIAHELGHNFGSPHTQDCSWAGGPIDYCANIEGNCNYTGSLQTAQGTIMSYCSSQSFQFHPLCQAVMTVHADKNFAKLTAAPDKAPVLPAELSLSGSPFLYWDGQPQAERFDIEIAETADFAKKIVSDSTAFNGYDVSLLKTESIVFCAFKGR</sequence>
<evidence type="ECO:0000313" key="4">
    <source>
        <dbReference type="Proteomes" id="UP000271925"/>
    </source>
</evidence>
<dbReference type="PROSITE" id="PS50215">
    <property type="entry name" value="ADAM_MEPRO"/>
    <property type="match status" value="1"/>
</dbReference>
<dbReference type="Proteomes" id="UP000271925">
    <property type="component" value="Unassembled WGS sequence"/>
</dbReference>
<feature type="domain" description="Peptidase M12B" evidence="2">
    <location>
        <begin position="63"/>
        <end position="242"/>
    </location>
</feature>
<dbReference type="SUPFAM" id="SSF55486">
    <property type="entry name" value="Metalloproteases ('zincins'), catalytic domain"/>
    <property type="match status" value="1"/>
</dbReference>
<dbReference type="RefSeq" id="WP_124874349.1">
    <property type="nucleotide sequence ID" value="NZ_RQJO01000008.1"/>
</dbReference>